<accession>A0A1U7H5R6</accession>
<dbReference type="SUPFAM" id="SSF50156">
    <property type="entry name" value="PDZ domain-like"/>
    <property type="match status" value="1"/>
</dbReference>
<comment type="caution">
    <text evidence="3">The sequence shown here is derived from an EMBL/GenBank/DDBJ whole genome shotgun (WGS) entry which is preliminary data.</text>
</comment>
<keyword evidence="4" id="KW-1185">Reference proteome</keyword>
<dbReference type="InterPro" id="IPR001478">
    <property type="entry name" value="PDZ"/>
</dbReference>
<dbReference type="RefSeq" id="WP_073554888.1">
    <property type="nucleotide sequence ID" value="NZ_MRCA01000001.1"/>
</dbReference>
<dbReference type="InterPro" id="IPR036034">
    <property type="entry name" value="PDZ_sf"/>
</dbReference>
<dbReference type="OrthoDB" id="9812068at2"/>
<dbReference type="Gene3D" id="3.30.750.44">
    <property type="match status" value="1"/>
</dbReference>
<dbReference type="InterPro" id="IPR028204">
    <property type="entry name" value="Tricorn_C1"/>
</dbReference>
<dbReference type="GO" id="GO:0030288">
    <property type="term" value="C:outer membrane-bounded periplasmic space"/>
    <property type="evidence" value="ECO:0007669"/>
    <property type="project" value="TreeGrafter"/>
</dbReference>
<dbReference type="Pfam" id="PF00595">
    <property type="entry name" value="PDZ"/>
    <property type="match status" value="1"/>
</dbReference>
<dbReference type="CDD" id="cd07562">
    <property type="entry name" value="Peptidase_S41_TRI"/>
    <property type="match status" value="1"/>
</dbReference>
<keyword evidence="1" id="KW-0812">Transmembrane</keyword>
<organism evidence="3 4">
    <name type="scientific">Fischerella major NIES-592</name>
    <dbReference type="NCBI Taxonomy" id="210994"/>
    <lineage>
        <taxon>Bacteria</taxon>
        <taxon>Bacillati</taxon>
        <taxon>Cyanobacteriota</taxon>
        <taxon>Cyanophyceae</taxon>
        <taxon>Nostocales</taxon>
        <taxon>Hapalosiphonaceae</taxon>
        <taxon>Fischerella</taxon>
    </lineage>
</organism>
<evidence type="ECO:0000259" key="2">
    <source>
        <dbReference type="PROSITE" id="PS50106"/>
    </source>
</evidence>
<dbReference type="GO" id="GO:0007165">
    <property type="term" value="P:signal transduction"/>
    <property type="evidence" value="ECO:0007669"/>
    <property type="project" value="TreeGrafter"/>
</dbReference>
<dbReference type="GO" id="GO:0006508">
    <property type="term" value="P:proteolysis"/>
    <property type="evidence" value="ECO:0007669"/>
    <property type="project" value="InterPro"/>
</dbReference>
<dbReference type="PANTHER" id="PTHR32060">
    <property type="entry name" value="TAIL-SPECIFIC PROTEASE"/>
    <property type="match status" value="1"/>
</dbReference>
<evidence type="ECO:0000256" key="1">
    <source>
        <dbReference type="SAM" id="Phobius"/>
    </source>
</evidence>
<feature type="domain" description="PDZ" evidence="2">
    <location>
        <begin position="155"/>
        <end position="206"/>
    </location>
</feature>
<dbReference type="PROSITE" id="PS50106">
    <property type="entry name" value="PDZ"/>
    <property type="match status" value="1"/>
</dbReference>
<dbReference type="GO" id="GO:0008236">
    <property type="term" value="F:serine-type peptidase activity"/>
    <property type="evidence" value="ECO:0007669"/>
    <property type="project" value="InterPro"/>
</dbReference>
<name>A0A1U7H5R6_9CYAN</name>
<dbReference type="InterPro" id="IPR029045">
    <property type="entry name" value="ClpP/crotonase-like_dom_sf"/>
</dbReference>
<dbReference type="SMART" id="SM00228">
    <property type="entry name" value="PDZ"/>
    <property type="match status" value="1"/>
</dbReference>
<gene>
    <name evidence="3" type="ORF">NIES592_03205</name>
</gene>
<reference evidence="3 4" key="1">
    <citation type="submission" date="2016-11" db="EMBL/GenBank/DDBJ databases">
        <title>Draft Genome Sequences of Nine Cyanobacterial Strains from Diverse Habitats.</title>
        <authorList>
            <person name="Zhu T."/>
            <person name="Hou S."/>
            <person name="Lu X."/>
            <person name="Hess W.R."/>
        </authorList>
    </citation>
    <scope>NUCLEOTIDE SEQUENCE [LARGE SCALE GENOMIC DNA]</scope>
    <source>
        <strain evidence="3 4">NIES-592</strain>
    </source>
</reference>
<dbReference type="AlphaFoldDB" id="A0A1U7H5R6"/>
<dbReference type="GO" id="GO:0004175">
    <property type="term" value="F:endopeptidase activity"/>
    <property type="evidence" value="ECO:0007669"/>
    <property type="project" value="TreeGrafter"/>
</dbReference>
<evidence type="ECO:0000313" key="4">
    <source>
        <dbReference type="Proteomes" id="UP000186391"/>
    </source>
</evidence>
<dbReference type="Pfam" id="PF14684">
    <property type="entry name" value="Tricorn_C1"/>
    <property type="match status" value="1"/>
</dbReference>
<proteinExistence type="predicted"/>
<dbReference type="Proteomes" id="UP000186391">
    <property type="component" value="Unassembled WGS sequence"/>
</dbReference>
<dbReference type="SMART" id="SM00245">
    <property type="entry name" value="TSPc"/>
    <property type="match status" value="1"/>
</dbReference>
<keyword evidence="1" id="KW-1133">Transmembrane helix</keyword>
<dbReference type="SUPFAM" id="SSF52096">
    <property type="entry name" value="ClpP/crotonase"/>
    <property type="match status" value="1"/>
</dbReference>
<evidence type="ECO:0000313" key="3">
    <source>
        <dbReference type="EMBL" id="OKH16648.1"/>
    </source>
</evidence>
<dbReference type="Gene3D" id="3.90.226.10">
    <property type="entry name" value="2-enoyl-CoA Hydratase, Chain A, domain 1"/>
    <property type="match status" value="1"/>
</dbReference>
<dbReference type="InterPro" id="IPR005151">
    <property type="entry name" value="Tail-specific_protease"/>
</dbReference>
<protein>
    <submittedName>
        <fullName evidence="3">Peptidase S41</fullName>
    </submittedName>
</protein>
<dbReference type="EMBL" id="MRCA01000001">
    <property type="protein sequence ID" value="OKH16648.1"/>
    <property type="molecule type" value="Genomic_DNA"/>
</dbReference>
<keyword evidence="1" id="KW-0472">Membrane</keyword>
<sequence>MKRPKLSGLLKFFAVMLMSFSVLLLFWIASPLPKILAKPETKIFEQVWQTVNDNFYDPKFNGVDWKAMREKYKSQAAQAKSSQEFAATINQMLSELQTSHTRYYTREEPAYYQILGIFVPRSGELQKQLPKFLPQGKIEYTDIGAFTKDINGKTFVSNILEKSPAAAAGLKIGDQILSVDGCPYQPIKSFAGKAGEEVKLLIQRSATPSSQTEIAIAPKNFDAKTMFIDAQQASIQTIQREGKKIGYIHIWSHAANEDQQQLQSEIIYGRLKDADGLVLDFRDGWGGGDVNSLNLFTAEAGPTVTSISRNGKKYTYISQWKKPVAMVINEGSRSSKEIYAYGFQQHKIGPVIGTKTAGAVVAGRPFFMEDGSLLYVAVADVLVNGNQRLEGKGVAPDINIPLPLEYAQGADPQKERAIETVLAAIKQTS</sequence>
<dbReference type="Pfam" id="PF03572">
    <property type="entry name" value="Peptidase_S41"/>
    <property type="match status" value="1"/>
</dbReference>
<feature type="transmembrane region" description="Helical" evidence="1">
    <location>
        <begin position="12"/>
        <end position="29"/>
    </location>
</feature>
<dbReference type="PANTHER" id="PTHR32060:SF30">
    <property type="entry name" value="CARBOXY-TERMINAL PROCESSING PROTEASE CTPA"/>
    <property type="match status" value="1"/>
</dbReference>
<dbReference type="Gene3D" id="2.30.42.10">
    <property type="match status" value="1"/>
</dbReference>